<dbReference type="PANTHER" id="PTHR42776">
    <property type="entry name" value="SERINE PEPTIDASE S9 FAMILY MEMBER"/>
    <property type="match status" value="1"/>
</dbReference>
<dbReference type="SUPFAM" id="SSF53474">
    <property type="entry name" value="alpha/beta-Hydrolases"/>
    <property type="match status" value="1"/>
</dbReference>
<dbReference type="InterPro" id="IPR029058">
    <property type="entry name" value="AB_hydrolase_fold"/>
</dbReference>
<dbReference type="Gene3D" id="2.120.10.30">
    <property type="entry name" value="TolB, C-terminal domain"/>
    <property type="match status" value="1"/>
</dbReference>
<dbReference type="Proteomes" id="UP000308705">
    <property type="component" value="Unassembled WGS sequence"/>
</dbReference>
<comment type="caution">
    <text evidence="4">The sequence shown here is derived from an EMBL/GenBank/DDBJ whole genome shotgun (WGS) entry which is preliminary data.</text>
</comment>
<evidence type="ECO:0000256" key="2">
    <source>
        <dbReference type="SAM" id="MobiDB-lite"/>
    </source>
</evidence>
<keyword evidence="1" id="KW-0378">Hydrolase</keyword>
<gene>
    <name evidence="4" type="ORF">FDA94_24860</name>
</gene>
<sequence length="684" mass="74581">MGVQVDQPGGHGDVAEVAELEDLPLEPGVRTRRDDPVALDDDELIGQQPLADDVDEPGAPHRSGHRSSPPVLLSRYSNTAGFTLAITGAPMQPKDLATDRLLTELTVSPDGSRVAVVERRVVAGRERHRLLLVPTTGGPPRVLTAEASAPAFSPSGTSIAYLHKNQVCVRPLDGGPARTVTAFKRGVVEFAWLDETRFAVLAPDDTSPVMRGDVARVVRRLDWREEGHGLRLHPTHVHVVGAEVTRLTGGDWWASCLRVHGDKIGFIADRGDDRDPHPQVHEVTLSGEVTQRTSLTGPVLRFTYTEEGDVVAVAPPVRRPTDWDPETVWHETEPLTAHLDRFAGQAPTTDERLTVVCDDGREYARDLRTGRDLTPRELDPVVHALAEGGGVVCAIASFGGAARPDLYRLDPLKRLMPSGSVWLARHPAPVQREIEIDGVQVFLTAPPGTDLDTARGLPTVLALHGGPAWAWPVAPDSDALLLASAGYLVVRPNIRGSFHRGRAWGDALGANWGGPDADDCHSVVDHLTESGLAGKLACYGNSYGGFLVNWLIGTSDRFAAAISQNGVTNQVSGFAACDLGAVYDVDSGLGDTWTEEGVNHLWKISPLRNVARISTPLLLLQGEQDYRCPPSDAEQMFVALRRLRREVEYILYPDSGHSMTHDARLDRRIDRSERMLHWLNRHLR</sequence>
<dbReference type="Gene3D" id="3.40.50.1820">
    <property type="entry name" value="alpha/beta hydrolase"/>
    <property type="match status" value="1"/>
</dbReference>
<dbReference type="EMBL" id="SZQA01000026">
    <property type="protein sequence ID" value="TKK85625.1"/>
    <property type="molecule type" value="Genomic_DNA"/>
</dbReference>
<dbReference type="SUPFAM" id="SSF82171">
    <property type="entry name" value="DPP6 N-terminal domain-like"/>
    <property type="match status" value="1"/>
</dbReference>
<feature type="region of interest" description="Disordered" evidence="2">
    <location>
        <begin position="1"/>
        <end position="73"/>
    </location>
</feature>
<proteinExistence type="predicted"/>
<name>A0A4U3M9E6_9ACTN</name>
<organism evidence="4 5">
    <name type="scientific">Herbidospora galbida</name>
    <dbReference type="NCBI Taxonomy" id="2575442"/>
    <lineage>
        <taxon>Bacteria</taxon>
        <taxon>Bacillati</taxon>
        <taxon>Actinomycetota</taxon>
        <taxon>Actinomycetes</taxon>
        <taxon>Streptosporangiales</taxon>
        <taxon>Streptosporangiaceae</taxon>
        <taxon>Herbidospora</taxon>
    </lineage>
</organism>
<evidence type="ECO:0000313" key="5">
    <source>
        <dbReference type="Proteomes" id="UP000308705"/>
    </source>
</evidence>
<evidence type="ECO:0000313" key="4">
    <source>
        <dbReference type="EMBL" id="TKK85625.1"/>
    </source>
</evidence>
<dbReference type="GO" id="GO:0006508">
    <property type="term" value="P:proteolysis"/>
    <property type="evidence" value="ECO:0007669"/>
    <property type="project" value="InterPro"/>
</dbReference>
<evidence type="ECO:0000256" key="1">
    <source>
        <dbReference type="ARBA" id="ARBA00022801"/>
    </source>
</evidence>
<dbReference type="OrthoDB" id="262125at2"/>
<protein>
    <submittedName>
        <fullName evidence="4">S9 family peptidase</fullName>
    </submittedName>
</protein>
<dbReference type="AlphaFoldDB" id="A0A4U3M9E6"/>
<reference evidence="4 5" key="1">
    <citation type="submission" date="2019-04" db="EMBL/GenBank/DDBJ databases">
        <title>Herbidospora sp. NEAU-GS14.nov., a novel actinomycete isolated from soil.</title>
        <authorList>
            <person name="Han L."/>
        </authorList>
    </citation>
    <scope>NUCLEOTIDE SEQUENCE [LARGE SCALE GENOMIC DNA]</scope>
    <source>
        <strain evidence="4 5">NEAU-GS14</strain>
    </source>
</reference>
<dbReference type="InterPro" id="IPR011042">
    <property type="entry name" value="6-blade_b-propeller_TolB-like"/>
</dbReference>
<accession>A0A4U3M9E6</accession>
<dbReference type="PANTHER" id="PTHR42776:SF27">
    <property type="entry name" value="DIPEPTIDYL PEPTIDASE FAMILY MEMBER 6"/>
    <property type="match status" value="1"/>
</dbReference>
<dbReference type="InterPro" id="IPR001375">
    <property type="entry name" value="Peptidase_S9_cat"/>
</dbReference>
<feature type="domain" description="Peptidase S9 prolyl oligopeptidase catalytic" evidence="3">
    <location>
        <begin position="478"/>
        <end position="683"/>
    </location>
</feature>
<dbReference type="Pfam" id="PF00326">
    <property type="entry name" value="Peptidase_S9"/>
    <property type="match status" value="1"/>
</dbReference>
<evidence type="ECO:0000259" key="3">
    <source>
        <dbReference type="Pfam" id="PF00326"/>
    </source>
</evidence>
<keyword evidence="5" id="KW-1185">Reference proteome</keyword>
<dbReference type="GO" id="GO:0004252">
    <property type="term" value="F:serine-type endopeptidase activity"/>
    <property type="evidence" value="ECO:0007669"/>
    <property type="project" value="TreeGrafter"/>
</dbReference>